<accession>A0AAN9FK32</accession>
<comment type="caution">
    <text evidence="1">The sequence shown here is derived from an EMBL/GenBank/DDBJ whole genome shotgun (WGS) entry which is preliminary data.</text>
</comment>
<dbReference type="EMBL" id="JAYKXN010000006">
    <property type="protein sequence ID" value="KAK7277829.1"/>
    <property type="molecule type" value="Genomic_DNA"/>
</dbReference>
<sequence>MLPNEYNSLSHFTKLHWKLTIHLKGTSAFMGKWRDNILMEKWVFSFHDDTLKWSIGERDAIKLNKQDSYNHMVLSCPGRVA</sequence>
<proteinExistence type="predicted"/>
<organism evidence="1 2">
    <name type="scientific">Clitoria ternatea</name>
    <name type="common">Butterfly pea</name>
    <dbReference type="NCBI Taxonomy" id="43366"/>
    <lineage>
        <taxon>Eukaryota</taxon>
        <taxon>Viridiplantae</taxon>
        <taxon>Streptophyta</taxon>
        <taxon>Embryophyta</taxon>
        <taxon>Tracheophyta</taxon>
        <taxon>Spermatophyta</taxon>
        <taxon>Magnoliopsida</taxon>
        <taxon>eudicotyledons</taxon>
        <taxon>Gunneridae</taxon>
        <taxon>Pentapetalae</taxon>
        <taxon>rosids</taxon>
        <taxon>fabids</taxon>
        <taxon>Fabales</taxon>
        <taxon>Fabaceae</taxon>
        <taxon>Papilionoideae</taxon>
        <taxon>50 kb inversion clade</taxon>
        <taxon>NPAAA clade</taxon>
        <taxon>indigoferoid/millettioid clade</taxon>
        <taxon>Phaseoleae</taxon>
        <taxon>Clitoria</taxon>
    </lineage>
</organism>
<gene>
    <name evidence="1" type="ORF">RJT34_22846</name>
</gene>
<dbReference type="Proteomes" id="UP001359559">
    <property type="component" value="Unassembled WGS sequence"/>
</dbReference>
<dbReference type="AlphaFoldDB" id="A0AAN9FK32"/>
<reference evidence="1 2" key="1">
    <citation type="submission" date="2024-01" db="EMBL/GenBank/DDBJ databases">
        <title>The genomes of 5 underutilized Papilionoideae crops provide insights into root nodulation and disease resistance.</title>
        <authorList>
            <person name="Yuan L."/>
        </authorList>
    </citation>
    <scope>NUCLEOTIDE SEQUENCE [LARGE SCALE GENOMIC DNA]</scope>
    <source>
        <strain evidence="1">LY-2023</strain>
        <tissue evidence="1">Leaf</tissue>
    </source>
</reference>
<name>A0AAN9FK32_CLITE</name>
<protein>
    <submittedName>
        <fullName evidence="1">Uncharacterized protein</fullName>
    </submittedName>
</protein>
<keyword evidence="2" id="KW-1185">Reference proteome</keyword>
<evidence type="ECO:0000313" key="2">
    <source>
        <dbReference type="Proteomes" id="UP001359559"/>
    </source>
</evidence>
<evidence type="ECO:0000313" key="1">
    <source>
        <dbReference type="EMBL" id="KAK7277829.1"/>
    </source>
</evidence>